<evidence type="ECO:0000313" key="2">
    <source>
        <dbReference type="Proteomes" id="UP000187191"/>
    </source>
</evidence>
<protein>
    <submittedName>
        <fullName evidence="1">Uncharacterized protein</fullName>
    </submittedName>
</protein>
<organism evidence="1 2">
    <name type="scientific">Streptomyces alfalfae</name>
    <dbReference type="NCBI Taxonomy" id="1642299"/>
    <lineage>
        <taxon>Bacteria</taxon>
        <taxon>Bacillati</taxon>
        <taxon>Actinomycetota</taxon>
        <taxon>Actinomycetes</taxon>
        <taxon>Kitasatosporales</taxon>
        <taxon>Streptomycetaceae</taxon>
        <taxon>Streptomyces</taxon>
    </lineage>
</organism>
<dbReference type="Proteomes" id="UP000187191">
    <property type="component" value="Chromosome"/>
</dbReference>
<name>A0ABM6H1L9_9ACTN</name>
<reference evidence="1 2" key="1">
    <citation type="submission" date="2016-05" db="EMBL/GenBank/DDBJ databases">
        <authorList>
            <person name="Gu J."/>
        </authorList>
    </citation>
    <scope>NUCLEOTIDE SEQUENCE [LARGE SCALE GENOMIC DNA]</scope>
    <source>
        <strain evidence="1 2">ACCC40021</strain>
    </source>
</reference>
<keyword evidence="2" id="KW-1185">Reference proteome</keyword>
<gene>
    <name evidence="1" type="ORF">A7J05_34845</name>
</gene>
<evidence type="ECO:0000313" key="1">
    <source>
        <dbReference type="EMBL" id="APY90158.1"/>
    </source>
</evidence>
<proteinExistence type="predicted"/>
<accession>A0ABM6H1L9</accession>
<dbReference type="EMBL" id="CP015588">
    <property type="protein sequence ID" value="APY90158.1"/>
    <property type="molecule type" value="Genomic_DNA"/>
</dbReference>
<sequence>MWWFSVMSFLRQIFVEPMDRIEPADPIEPAEPVGTVGPVEFVDGSILCGVSRVDQYGLFSAVLTRR</sequence>